<keyword evidence="2" id="KW-1185">Reference proteome</keyword>
<evidence type="ECO:0000313" key="1">
    <source>
        <dbReference type="EMBL" id="QDV22472.1"/>
    </source>
</evidence>
<reference evidence="1 2" key="1">
    <citation type="submission" date="2019-02" db="EMBL/GenBank/DDBJ databases">
        <title>Deep-cultivation of Planctomycetes and their phenomic and genomic characterization uncovers novel biology.</title>
        <authorList>
            <person name="Wiegand S."/>
            <person name="Jogler M."/>
            <person name="Boedeker C."/>
            <person name="Pinto D."/>
            <person name="Vollmers J."/>
            <person name="Rivas-Marin E."/>
            <person name="Kohn T."/>
            <person name="Peeters S.H."/>
            <person name="Heuer A."/>
            <person name="Rast P."/>
            <person name="Oberbeckmann S."/>
            <person name="Bunk B."/>
            <person name="Jeske O."/>
            <person name="Meyerdierks A."/>
            <person name="Storesund J.E."/>
            <person name="Kallscheuer N."/>
            <person name="Luecker S."/>
            <person name="Lage O.M."/>
            <person name="Pohl T."/>
            <person name="Merkel B.J."/>
            <person name="Hornburger P."/>
            <person name="Mueller R.-W."/>
            <person name="Bruemmer F."/>
            <person name="Labrenz M."/>
            <person name="Spormann A.M."/>
            <person name="Op den Camp H."/>
            <person name="Overmann J."/>
            <person name="Amann R."/>
            <person name="Jetten M.S.M."/>
            <person name="Mascher T."/>
            <person name="Medema M.H."/>
            <person name="Devos D.P."/>
            <person name="Kaster A.-K."/>
            <person name="Ovreas L."/>
            <person name="Rohde M."/>
            <person name="Galperin M.Y."/>
            <person name="Jogler C."/>
        </authorList>
    </citation>
    <scope>NUCLEOTIDE SEQUENCE [LARGE SCALE GENOMIC DNA]</scope>
    <source>
        <strain evidence="1 2">Q31a</strain>
    </source>
</reference>
<proteinExistence type="predicted"/>
<protein>
    <submittedName>
        <fullName evidence="1">Uncharacterized protein</fullName>
    </submittedName>
</protein>
<accession>A0A518G1K7</accession>
<evidence type="ECO:0000313" key="2">
    <source>
        <dbReference type="Proteomes" id="UP000318017"/>
    </source>
</evidence>
<name>A0A518G1K7_9BACT</name>
<gene>
    <name evidence="1" type="ORF">Q31a_07570</name>
</gene>
<organism evidence="1 2">
    <name type="scientific">Aureliella helgolandensis</name>
    <dbReference type="NCBI Taxonomy" id="2527968"/>
    <lineage>
        <taxon>Bacteria</taxon>
        <taxon>Pseudomonadati</taxon>
        <taxon>Planctomycetota</taxon>
        <taxon>Planctomycetia</taxon>
        <taxon>Pirellulales</taxon>
        <taxon>Pirellulaceae</taxon>
        <taxon>Aureliella</taxon>
    </lineage>
</organism>
<dbReference type="AlphaFoldDB" id="A0A518G1K7"/>
<sequence length="79" mass="8886">MGISQGEVDEHNRLDRSRQLSVAIGTKKRRPKMTCVLEFFELKACLQLRSDDSSSDWRGEPVVVVRQGCNAYGQTSDAQ</sequence>
<dbReference type="EMBL" id="CP036298">
    <property type="protein sequence ID" value="QDV22472.1"/>
    <property type="molecule type" value="Genomic_DNA"/>
</dbReference>
<dbReference type="KEGG" id="ahel:Q31a_07570"/>
<dbReference type="Proteomes" id="UP000318017">
    <property type="component" value="Chromosome"/>
</dbReference>